<protein>
    <submittedName>
        <fullName evidence="1">Uncharacterized protein</fullName>
    </submittedName>
</protein>
<evidence type="ECO:0000313" key="1">
    <source>
        <dbReference type="EMBL" id="MES1922525.1"/>
    </source>
</evidence>
<reference evidence="1 2" key="1">
    <citation type="journal article" date="2024" name="BMC Biol.">
        <title>Comparative genomics of Ascetosporea gives new insight into the evolutionary basis for animal parasitism in Rhizaria.</title>
        <authorList>
            <person name="Hiltunen Thoren M."/>
            <person name="Onut-Brannstrom I."/>
            <person name="Alfjorden A."/>
            <person name="Peckova H."/>
            <person name="Swords F."/>
            <person name="Hooper C."/>
            <person name="Holzer A.S."/>
            <person name="Bass D."/>
            <person name="Burki F."/>
        </authorList>
    </citation>
    <scope>NUCLEOTIDE SEQUENCE [LARGE SCALE GENOMIC DNA]</scope>
    <source>
        <strain evidence="1">20-A016</strain>
    </source>
</reference>
<sequence length="180" mass="21019">MEVYLFLFNNLSFTFPQCFSDSNFAKNYSIHDNIVLAFSDEHILDSIVLLSQQKFKGENVKIALLLMEIIFNVLNLESNKLNFSQKINKLSKLREKEQFKNKNIKNRSSNWNSQFVLSKNDGKNILGTSPEKLCNKKIKRLKTRSKTKKQQKRIYLNENVKTTIEKFVSQLISTKALNSF</sequence>
<dbReference type="Proteomes" id="UP001439008">
    <property type="component" value="Unassembled WGS sequence"/>
</dbReference>
<proteinExistence type="predicted"/>
<organism evidence="1 2">
    <name type="scientific">Bonamia ostreae</name>
    <dbReference type="NCBI Taxonomy" id="126728"/>
    <lineage>
        <taxon>Eukaryota</taxon>
        <taxon>Sar</taxon>
        <taxon>Rhizaria</taxon>
        <taxon>Endomyxa</taxon>
        <taxon>Ascetosporea</taxon>
        <taxon>Haplosporida</taxon>
        <taxon>Bonamia</taxon>
    </lineage>
</organism>
<dbReference type="EMBL" id="JBDODL010003019">
    <property type="protein sequence ID" value="MES1922525.1"/>
    <property type="molecule type" value="Genomic_DNA"/>
</dbReference>
<comment type="caution">
    <text evidence="1">The sequence shown here is derived from an EMBL/GenBank/DDBJ whole genome shotgun (WGS) entry which is preliminary data.</text>
</comment>
<evidence type="ECO:0000313" key="2">
    <source>
        <dbReference type="Proteomes" id="UP001439008"/>
    </source>
</evidence>
<accession>A0ABV2AS74</accession>
<name>A0ABV2AS74_9EUKA</name>
<keyword evidence="2" id="KW-1185">Reference proteome</keyword>
<gene>
    <name evidence="1" type="ORF">MHBO_004040</name>
</gene>